<dbReference type="GO" id="GO:0050660">
    <property type="term" value="F:flavin adenine dinucleotide binding"/>
    <property type="evidence" value="ECO:0007669"/>
    <property type="project" value="InterPro"/>
</dbReference>
<reference evidence="1 2" key="1">
    <citation type="submission" date="2018-05" db="EMBL/GenBank/DDBJ databases">
        <title>Leucothrix arctica sp. nov., isolated from Arctic seawater.</title>
        <authorList>
            <person name="Choi A."/>
            <person name="Baek K."/>
        </authorList>
    </citation>
    <scope>NUCLEOTIDE SEQUENCE [LARGE SCALE GENOMIC DNA]</scope>
    <source>
        <strain evidence="1 2">IMCC9719</strain>
    </source>
</reference>
<evidence type="ECO:0000313" key="2">
    <source>
        <dbReference type="Proteomes" id="UP000245506"/>
    </source>
</evidence>
<dbReference type="SUPFAM" id="SSF56176">
    <property type="entry name" value="FAD-binding/transporter-associated domain-like"/>
    <property type="match status" value="1"/>
</dbReference>
<accession>A0A317CEM1</accession>
<proteinExistence type="predicted"/>
<gene>
    <name evidence="1" type="ORF">DKT75_09090</name>
</gene>
<organism evidence="1 2">
    <name type="scientific">Leucothrix arctica</name>
    <dbReference type="NCBI Taxonomy" id="1481894"/>
    <lineage>
        <taxon>Bacteria</taxon>
        <taxon>Pseudomonadati</taxon>
        <taxon>Pseudomonadota</taxon>
        <taxon>Gammaproteobacteria</taxon>
        <taxon>Thiotrichales</taxon>
        <taxon>Thiotrichaceae</taxon>
        <taxon>Leucothrix</taxon>
    </lineage>
</organism>
<protein>
    <submittedName>
        <fullName evidence="1">Uncharacterized protein</fullName>
    </submittedName>
</protein>
<dbReference type="Proteomes" id="UP000245506">
    <property type="component" value="Unassembled WGS sequence"/>
</dbReference>
<comment type="caution">
    <text evidence="1">The sequence shown here is derived from an EMBL/GenBank/DDBJ whole genome shotgun (WGS) entry which is preliminary data.</text>
</comment>
<dbReference type="InterPro" id="IPR036318">
    <property type="entry name" value="FAD-bd_PCMH-like_sf"/>
</dbReference>
<keyword evidence="2" id="KW-1185">Reference proteome</keyword>
<dbReference type="AlphaFoldDB" id="A0A317CEM1"/>
<sequence length="105" mass="12094">MWVMALLVLGIGLYFLNRKTHSNSLEVVWQEKYWVTNSTVPMSNVAQACDLTLSAEEAELSVGELLNRYLRRQPHCGDTLNEYGVMFLVISDVTDTIRIYPRKNR</sequence>
<name>A0A317CEM1_9GAMM</name>
<dbReference type="EMBL" id="QGKL01000028">
    <property type="protein sequence ID" value="PWQ96531.1"/>
    <property type="molecule type" value="Genomic_DNA"/>
</dbReference>
<evidence type="ECO:0000313" key="1">
    <source>
        <dbReference type="EMBL" id="PWQ96531.1"/>
    </source>
</evidence>